<dbReference type="PRINTS" id="PR01248">
    <property type="entry name" value="TYPE1KERATIN"/>
</dbReference>
<reference evidence="6" key="2">
    <citation type="submission" date="2025-09" db="UniProtKB">
        <authorList>
            <consortium name="Ensembl"/>
        </authorList>
    </citation>
    <scope>IDENTIFICATION</scope>
</reference>
<feature type="coiled-coil region" evidence="4">
    <location>
        <begin position="282"/>
        <end position="309"/>
    </location>
</feature>
<dbReference type="GO" id="GO:0005198">
    <property type="term" value="F:structural molecule activity"/>
    <property type="evidence" value="ECO:0007669"/>
    <property type="project" value="InterPro"/>
</dbReference>
<keyword evidence="1" id="KW-0416">Keratin</keyword>
<evidence type="ECO:0000313" key="6">
    <source>
        <dbReference type="Ensembl" id="ENSSRHP00000018416.1"/>
    </source>
</evidence>
<feature type="coiled-coil region" evidence="4">
    <location>
        <begin position="123"/>
        <end position="164"/>
    </location>
</feature>
<name>A0A673GXM6_9TELE</name>
<dbReference type="InterPro" id="IPR002957">
    <property type="entry name" value="Keratin_I"/>
</dbReference>
<dbReference type="PANTHER" id="PTHR23239">
    <property type="entry name" value="INTERMEDIATE FILAMENT"/>
    <property type="match status" value="1"/>
</dbReference>
<evidence type="ECO:0000256" key="3">
    <source>
        <dbReference type="ARBA" id="ARBA00023054"/>
    </source>
</evidence>
<evidence type="ECO:0000256" key="1">
    <source>
        <dbReference type="ARBA" id="ARBA00022744"/>
    </source>
</evidence>
<dbReference type="GO" id="GO:0005882">
    <property type="term" value="C:intermediate filament"/>
    <property type="evidence" value="ECO:0007669"/>
    <property type="project" value="UniProtKB-KW"/>
</dbReference>
<dbReference type="SUPFAM" id="SSF64593">
    <property type="entry name" value="Intermediate filament protein, coiled coil region"/>
    <property type="match status" value="2"/>
</dbReference>
<dbReference type="Gene3D" id="1.20.5.500">
    <property type="entry name" value="Single helix bin"/>
    <property type="match status" value="1"/>
</dbReference>
<evidence type="ECO:0000313" key="7">
    <source>
        <dbReference type="Proteomes" id="UP000472270"/>
    </source>
</evidence>
<dbReference type="Proteomes" id="UP000472270">
    <property type="component" value="Unassembled WGS sequence"/>
</dbReference>
<dbReference type="Pfam" id="PF00038">
    <property type="entry name" value="Filament"/>
    <property type="match status" value="1"/>
</dbReference>
<dbReference type="FunFam" id="1.20.5.500:FF:000001">
    <property type="entry name" value="Type II keratin 23"/>
    <property type="match status" value="1"/>
</dbReference>
<organism evidence="6 7">
    <name type="scientific">Sinocyclocheilus rhinocerous</name>
    <dbReference type="NCBI Taxonomy" id="307959"/>
    <lineage>
        <taxon>Eukaryota</taxon>
        <taxon>Metazoa</taxon>
        <taxon>Chordata</taxon>
        <taxon>Craniata</taxon>
        <taxon>Vertebrata</taxon>
        <taxon>Euteleostomi</taxon>
        <taxon>Actinopterygii</taxon>
        <taxon>Neopterygii</taxon>
        <taxon>Teleostei</taxon>
        <taxon>Ostariophysi</taxon>
        <taxon>Cypriniformes</taxon>
        <taxon>Cyprinidae</taxon>
        <taxon>Cyprininae</taxon>
        <taxon>Sinocyclocheilus</taxon>
    </lineage>
</organism>
<evidence type="ECO:0000256" key="4">
    <source>
        <dbReference type="SAM" id="Coils"/>
    </source>
</evidence>
<proteinExistence type="predicted"/>
<protein>
    <submittedName>
        <fullName evidence="6">Keratin 92</fullName>
    </submittedName>
</protein>
<dbReference type="SMART" id="SM01391">
    <property type="entry name" value="Filament"/>
    <property type="match status" value="1"/>
</dbReference>
<dbReference type="FunFam" id="1.20.5.1160:FF:000002">
    <property type="entry name" value="Type I keratin 10"/>
    <property type="match status" value="1"/>
</dbReference>
<evidence type="ECO:0000256" key="2">
    <source>
        <dbReference type="ARBA" id="ARBA00022754"/>
    </source>
</evidence>
<dbReference type="Gene3D" id="1.20.5.1160">
    <property type="entry name" value="Vasodilator-stimulated phosphoprotein"/>
    <property type="match status" value="1"/>
</dbReference>
<keyword evidence="2" id="KW-0403">Intermediate filament</keyword>
<dbReference type="AlphaFoldDB" id="A0A673GXM6"/>
<dbReference type="PANTHER" id="PTHR23239:SF367">
    <property type="entry name" value="KERATIN 15-RELATED"/>
    <property type="match status" value="1"/>
</dbReference>
<keyword evidence="3 4" id="KW-0175">Coiled coil</keyword>
<sequence>KIKNKTVKMKQVYHVWGGVEMVSFGFIKATMQNLNDRLASYLEKVRSLEKANADFELKIRQFLDSKATPAARYYSAYYATISDLQAKIQHATGVNGGIYLSIDNVKLAVDDFRVKYENELNMRQSVEADIAGLRRVLDELTMARSDLELQIEGLREELIFLKKNHEEELLAARAQMSGQVNVEVDAAPQEDLTKIMAEIREHYEVVAAKNRKDLEAWFQAKSEALNKEVAVSTETLQTSRSEITELKCTLQSLEIGLQSQLSMKASLEGTLADTQARYAAMLSGYQFQVTSLEEQLMQLEMEIAEYRRLLEGECLNHKQNLDYMVTIVEEVVDGKVVSSSSQSTSQTVS</sequence>
<feature type="domain" description="IF rod" evidence="5">
    <location>
        <begin position="27"/>
        <end position="317"/>
    </location>
</feature>
<dbReference type="PROSITE" id="PS51842">
    <property type="entry name" value="IF_ROD_2"/>
    <property type="match status" value="1"/>
</dbReference>
<accession>A0A673GXM6</accession>
<reference evidence="6" key="1">
    <citation type="submission" date="2025-08" db="UniProtKB">
        <authorList>
            <consortium name="Ensembl"/>
        </authorList>
    </citation>
    <scope>IDENTIFICATION</scope>
</reference>
<evidence type="ECO:0000259" key="5">
    <source>
        <dbReference type="PROSITE" id="PS51842"/>
    </source>
</evidence>
<keyword evidence="7" id="KW-1185">Reference proteome</keyword>
<dbReference type="InterPro" id="IPR039008">
    <property type="entry name" value="IF_rod_dom"/>
</dbReference>
<dbReference type="Ensembl" id="ENSSRHT00000018997.1">
    <property type="protein sequence ID" value="ENSSRHP00000018416.1"/>
    <property type="gene ID" value="ENSSRHG00000009978.1"/>
</dbReference>
<feature type="coiled-coil region" evidence="4">
    <location>
        <begin position="31"/>
        <end position="58"/>
    </location>
</feature>